<evidence type="ECO:0000259" key="10">
    <source>
        <dbReference type="Pfam" id="PF02885"/>
    </source>
</evidence>
<sequence length="344" mass="37458">MLVSEIKKATEGTNLSKDSSKRAMNKIMSGKASSEEIASFITAMKMKGETHEELTEFAKVMREYSLEIDRETDVVADNCGTGGDNYNTFNISTVATFVAAGAGITVAKHGNRSISSNCGSADVLEELGVELDIKPEIAKKLLEEINLTFLYAPSYHPSMKNAMKPRKRIGIRTFFNILGPLTNPLKPEIQIVGVFSPDLTEKIAKVLRELDLKRAMVVHGDGLDEISSVGKTKISELKNGKISNYQISPEEMGIRKTKPSALKGGNPSHNAKILNKILNGEAKEKSQVVLANAGALIYLTGTVNSIKEGFEIAEKTIETGKALNKLKDLVNYPKVIKNAKRNSS</sequence>
<feature type="binding site" evidence="8">
    <location>
        <position position="225"/>
    </location>
    <ligand>
        <name>Mg(2+)</name>
        <dbReference type="ChEBI" id="CHEBI:18420"/>
        <label>2</label>
    </ligand>
</feature>
<dbReference type="PANTHER" id="PTHR43285:SF2">
    <property type="entry name" value="ANTHRANILATE PHOSPHORIBOSYLTRANSFERASE"/>
    <property type="match status" value="1"/>
</dbReference>
<comment type="cofactor">
    <cofactor evidence="8">
        <name>Mg(2+)</name>
        <dbReference type="ChEBI" id="CHEBI:18420"/>
    </cofactor>
    <text evidence="8">Binds 2 magnesium ions per monomer.</text>
</comment>
<dbReference type="Proteomes" id="UP000185744">
    <property type="component" value="Unassembled WGS sequence"/>
</dbReference>
<dbReference type="InParanoid" id="A0A1Q6DSF4"/>
<dbReference type="InterPro" id="IPR005940">
    <property type="entry name" value="Anthranilate_Pribosyl_Tfrase"/>
</dbReference>
<dbReference type="Pfam" id="PF02885">
    <property type="entry name" value="Glycos_trans_3N"/>
    <property type="match status" value="1"/>
</dbReference>
<evidence type="ECO:0000256" key="3">
    <source>
        <dbReference type="ARBA" id="ARBA00022605"/>
    </source>
</evidence>
<dbReference type="InterPro" id="IPR035902">
    <property type="entry name" value="Nuc_phospho_transferase"/>
</dbReference>
<dbReference type="NCBIfam" id="TIGR01245">
    <property type="entry name" value="trpD"/>
    <property type="match status" value="1"/>
</dbReference>
<evidence type="ECO:0000256" key="4">
    <source>
        <dbReference type="ARBA" id="ARBA00022676"/>
    </source>
</evidence>
<keyword evidence="4 8" id="KW-0328">Glycosyltransferase</keyword>
<dbReference type="Gene3D" id="1.20.970.10">
    <property type="entry name" value="Transferase, Pyrimidine Nucleoside Phosphorylase, Chain C"/>
    <property type="match status" value="1"/>
</dbReference>
<feature type="binding site" evidence="8">
    <location>
        <begin position="83"/>
        <end position="84"/>
    </location>
    <ligand>
        <name>5-phospho-alpha-D-ribose 1-diphosphate</name>
        <dbReference type="ChEBI" id="CHEBI:58017"/>
    </ligand>
</feature>
<dbReference type="GO" id="GO:0000162">
    <property type="term" value="P:L-tryptophan biosynthetic process"/>
    <property type="evidence" value="ECO:0007669"/>
    <property type="project" value="UniProtKB-UniRule"/>
</dbReference>
<feature type="binding site" evidence="8">
    <location>
        <position position="92"/>
    </location>
    <ligand>
        <name>Mg(2+)</name>
        <dbReference type="ChEBI" id="CHEBI:18420"/>
        <label>1</label>
    </ligand>
</feature>
<evidence type="ECO:0000256" key="6">
    <source>
        <dbReference type="ARBA" id="ARBA00022822"/>
    </source>
</evidence>
<evidence type="ECO:0000256" key="8">
    <source>
        <dbReference type="HAMAP-Rule" id="MF_00211"/>
    </source>
</evidence>
<dbReference type="Pfam" id="PF00591">
    <property type="entry name" value="Glycos_transf_3"/>
    <property type="match status" value="1"/>
</dbReference>
<feature type="binding site" evidence="8">
    <location>
        <position position="80"/>
    </location>
    <ligand>
        <name>anthranilate</name>
        <dbReference type="ChEBI" id="CHEBI:16567"/>
        <label>1</label>
    </ligand>
</feature>
<feature type="binding site" evidence="8">
    <location>
        <position position="224"/>
    </location>
    <ligand>
        <name>Mg(2+)</name>
        <dbReference type="ChEBI" id="CHEBI:18420"/>
        <label>2</label>
    </ligand>
</feature>
<feature type="binding site" evidence="8">
    <location>
        <begin position="90"/>
        <end position="93"/>
    </location>
    <ligand>
        <name>5-phospho-alpha-D-ribose 1-diphosphate</name>
        <dbReference type="ChEBI" id="CHEBI:58017"/>
    </ligand>
</feature>
<keyword evidence="6 8" id="KW-0822">Tryptophan biosynthesis</keyword>
<dbReference type="GO" id="GO:0005829">
    <property type="term" value="C:cytosol"/>
    <property type="evidence" value="ECO:0007669"/>
    <property type="project" value="TreeGrafter"/>
</dbReference>
<dbReference type="GO" id="GO:0000287">
    <property type="term" value="F:magnesium ion binding"/>
    <property type="evidence" value="ECO:0007669"/>
    <property type="project" value="UniProtKB-UniRule"/>
</dbReference>
<dbReference type="STRING" id="1903181.BTN85_1905"/>
<dbReference type="UniPathway" id="UPA00035">
    <property type="reaction ID" value="UER00041"/>
</dbReference>
<evidence type="ECO:0000313" key="12">
    <source>
        <dbReference type="Proteomes" id="UP000185744"/>
    </source>
</evidence>
<feature type="domain" description="Glycosyl transferase family 3 N-terminal" evidence="10">
    <location>
        <begin position="6"/>
        <end position="64"/>
    </location>
</feature>
<comment type="pathway">
    <text evidence="1 8">Amino-acid biosynthesis; L-tryptophan biosynthesis; L-tryptophan from chorismate: step 2/5.</text>
</comment>
<keyword evidence="3 8" id="KW-0028">Amino-acid biosynthesis</keyword>
<evidence type="ECO:0000256" key="7">
    <source>
        <dbReference type="ARBA" id="ARBA00023141"/>
    </source>
</evidence>
<comment type="subunit">
    <text evidence="8">Homodimer.</text>
</comment>
<reference evidence="11" key="1">
    <citation type="submission" date="2016-12" db="EMBL/GenBank/DDBJ databases">
        <title>Discovery of methanogenic haloarchaea.</title>
        <authorList>
            <person name="Sorokin D.Y."/>
            <person name="Makarova K.S."/>
            <person name="Abbas B."/>
            <person name="Ferrer M."/>
            <person name="Golyshin P.N."/>
        </authorList>
    </citation>
    <scope>NUCLEOTIDE SEQUENCE [LARGE SCALE GENOMIC DNA]</scope>
    <source>
        <strain evidence="11">HMET1</strain>
    </source>
</reference>
<feature type="binding site" evidence="8">
    <location>
        <position position="88"/>
    </location>
    <ligand>
        <name>5-phospho-alpha-D-ribose 1-diphosphate</name>
        <dbReference type="ChEBI" id="CHEBI:58017"/>
    </ligand>
</feature>
<keyword evidence="12" id="KW-1185">Reference proteome</keyword>
<feature type="binding site" evidence="8">
    <location>
        <begin position="108"/>
        <end position="116"/>
    </location>
    <ligand>
        <name>5-phospho-alpha-D-ribose 1-diphosphate</name>
        <dbReference type="ChEBI" id="CHEBI:58017"/>
    </ligand>
</feature>
<dbReference type="InterPro" id="IPR000312">
    <property type="entry name" value="Glycosyl_Trfase_fam3"/>
</dbReference>
<evidence type="ECO:0000256" key="2">
    <source>
        <dbReference type="ARBA" id="ARBA00011948"/>
    </source>
</evidence>
<feature type="binding site" evidence="8">
    <location>
        <position position="166"/>
    </location>
    <ligand>
        <name>anthranilate</name>
        <dbReference type="ChEBI" id="CHEBI:16567"/>
        <label>2</label>
    </ligand>
</feature>
<evidence type="ECO:0000256" key="1">
    <source>
        <dbReference type="ARBA" id="ARBA00004907"/>
    </source>
</evidence>
<dbReference type="EC" id="2.4.2.18" evidence="2 8"/>
<proteinExistence type="inferred from homology"/>
<comment type="catalytic activity">
    <reaction evidence="8">
        <text>N-(5-phospho-beta-D-ribosyl)anthranilate + diphosphate = 5-phospho-alpha-D-ribose 1-diphosphate + anthranilate</text>
        <dbReference type="Rhea" id="RHEA:11768"/>
        <dbReference type="ChEBI" id="CHEBI:16567"/>
        <dbReference type="ChEBI" id="CHEBI:18277"/>
        <dbReference type="ChEBI" id="CHEBI:33019"/>
        <dbReference type="ChEBI" id="CHEBI:58017"/>
        <dbReference type="EC" id="2.4.2.18"/>
    </reaction>
</comment>
<dbReference type="AlphaFoldDB" id="A0A1Q6DSF4"/>
<feature type="binding site" evidence="8">
    <location>
        <position position="111"/>
    </location>
    <ligand>
        <name>anthranilate</name>
        <dbReference type="ChEBI" id="CHEBI:16567"/>
        <label>1</label>
    </ligand>
</feature>
<dbReference type="PANTHER" id="PTHR43285">
    <property type="entry name" value="ANTHRANILATE PHOSPHORIBOSYLTRANSFERASE"/>
    <property type="match status" value="1"/>
</dbReference>
<dbReference type="HAMAP" id="MF_00211">
    <property type="entry name" value="TrpD"/>
    <property type="match status" value="1"/>
</dbReference>
<dbReference type="FunFam" id="3.40.1030.10:FF:000002">
    <property type="entry name" value="Anthranilate phosphoribosyltransferase"/>
    <property type="match status" value="1"/>
</dbReference>
<comment type="caution">
    <text evidence="8">Lacks conserved residue(s) required for the propagation of feature annotation.</text>
</comment>
<comment type="similarity">
    <text evidence="8">Belongs to the anthranilate phosphoribosyltransferase family.</text>
</comment>
<gene>
    <name evidence="8" type="primary">trpD</name>
    <name evidence="11" type="ORF">BTN85_1905</name>
</gene>
<organism evidence="11 12">
    <name type="scientific">Methanohalarchaeum thermophilum</name>
    <dbReference type="NCBI Taxonomy" id="1903181"/>
    <lineage>
        <taxon>Archaea</taxon>
        <taxon>Methanobacteriati</taxon>
        <taxon>Methanobacteriota</taxon>
        <taxon>Methanonatronarchaeia</taxon>
        <taxon>Methanonatronarchaeales</taxon>
        <taxon>Methanonatronarchaeaceae</taxon>
        <taxon>Candidatus Methanohalarchaeum</taxon>
    </lineage>
</organism>
<dbReference type="FunCoup" id="A0A1Q6DSF4">
    <property type="interactions" value="112"/>
</dbReference>
<dbReference type="SUPFAM" id="SSF52418">
    <property type="entry name" value="Nucleoside phosphorylase/phosphoribosyltransferase catalytic domain"/>
    <property type="match status" value="1"/>
</dbReference>
<name>A0A1Q6DSF4_METT1</name>
<feature type="domain" description="Glycosyl transferase family 3" evidence="9">
    <location>
        <begin position="74"/>
        <end position="323"/>
    </location>
</feature>
<evidence type="ECO:0000313" key="11">
    <source>
        <dbReference type="EMBL" id="OKY77257.1"/>
    </source>
</evidence>
<dbReference type="EMBL" id="MSDW01000002">
    <property type="protein sequence ID" value="OKY77257.1"/>
    <property type="molecule type" value="Genomic_DNA"/>
</dbReference>
<comment type="caution">
    <text evidence="11">The sequence shown here is derived from an EMBL/GenBank/DDBJ whole genome shotgun (WGS) entry which is preliminary data.</text>
</comment>
<protein>
    <recommendedName>
        <fullName evidence="2 8">Anthranilate phosphoribosyltransferase</fullName>
        <ecNumber evidence="2 8">2.4.2.18</ecNumber>
    </recommendedName>
</protein>
<keyword evidence="8" id="KW-0479">Metal-binding</keyword>
<dbReference type="SUPFAM" id="SSF47648">
    <property type="entry name" value="Nucleoside phosphorylase/phosphoribosyltransferase N-terminal domain"/>
    <property type="match status" value="1"/>
</dbReference>
<evidence type="ECO:0000259" key="9">
    <source>
        <dbReference type="Pfam" id="PF00591"/>
    </source>
</evidence>
<dbReference type="GO" id="GO:0004048">
    <property type="term" value="F:anthranilate phosphoribosyltransferase activity"/>
    <property type="evidence" value="ECO:0007669"/>
    <property type="project" value="UniProtKB-UniRule"/>
</dbReference>
<dbReference type="InterPro" id="IPR017459">
    <property type="entry name" value="Glycosyl_Trfase_fam3_N_dom"/>
</dbReference>
<keyword evidence="7 8" id="KW-0057">Aromatic amino acid biosynthesis</keyword>
<keyword evidence="5 8" id="KW-0808">Transferase</keyword>
<accession>A0A1Q6DSF4</accession>
<dbReference type="Gene3D" id="3.40.1030.10">
    <property type="entry name" value="Nucleoside phosphorylase/phosphoribosyltransferase catalytic domain"/>
    <property type="match status" value="1"/>
</dbReference>
<comment type="function">
    <text evidence="8">Catalyzes the transfer of the phosphoribosyl group of 5-phosphorylribose-1-pyrophosphate (PRPP) to anthranilate to yield N-(5'-phosphoribosyl)-anthranilate (PRA).</text>
</comment>
<evidence type="ECO:0000256" key="5">
    <source>
        <dbReference type="ARBA" id="ARBA00022679"/>
    </source>
</evidence>
<feature type="binding site" evidence="8">
    <location>
        <position position="225"/>
    </location>
    <ligand>
        <name>Mg(2+)</name>
        <dbReference type="ChEBI" id="CHEBI:18420"/>
        <label>1</label>
    </ligand>
</feature>
<keyword evidence="8" id="KW-0460">Magnesium</keyword>
<dbReference type="InterPro" id="IPR036320">
    <property type="entry name" value="Glycosyl_Trfase_fam3_N_dom_sf"/>
</dbReference>
<feature type="binding site" evidence="8">
    <location>
        <position position="120"/>
    </location>
    <ligand>
        <name>5-phospho-alpha-D-ribose 1-diphosphate</name>
        <dbReference type="ChEBI" id="CHEBI:58017"/>
    </ligand>
</feature>
<feature type="binding site" evidence="8">
    <location>
        <position position="80"/>
    </location>
    <ligand>
        <name>5-phospho-alpha-D-ribose 1-diphosphate</name>
        <dbReference type="ChEBI" id="CHEBI:58017"/>
    </ligand>
</feature>